<dbReference type="EMBL" id="UOFZ01000037">
    <property type="protein sequence ID" value="VAX12426.1"/>
    <property type="molecule type" value="Genomic_DNA"/>
</dbReference>
<dbReference type="InterPro" id="IPR007410">
    <property type="entry name" value="LpqE-like"/>
</dbReference>
<evidence type="ECO:0008006" key="2">
    <source>
        <dbReference type="Google" id="ProtNLM"/>
    </source>
</evidence>
<name>A0A3B1B2B4_9ZZZZ</name>
<dbReference type="PANTHER" id="PTHR36302:SF1">
    <property type="entry name" value="COPPER CHAPERONE PCU(A)C"/>
    <property type="match status" value="1"/>
</dbReference>
<proteinExistence type="predicted"/>
<dbReference type="Gene3D" id="2.60.40.1890">
    <property type="entry name" value="PCu(A)C copper chaperone"/>
    <property type="match status" value="1"/>
</dbReference>
<reference evidence="1" key="1">
    <citation type="submission" date="2018-06" db="EMBL/GenBank/DDBJ databases">
        <authorList>
            <person name="Zhirakovskaya E."/>
        </authorList>
    </citation>
    <scope>NUCLEOTIDE SEQUENCE</scope>
</reference>
<accession>A0A3B1B2B4</accession>
<dbReference type="InterPro" id="IPR036182">
    <property type="entry name" value="PCuAC_sf"/>
</dbReference>
<organism evidence="1">
    <name type="scientific">hydrothermal vent metagenome</name>
    <dbReference type="NCBI Taxonomy" id="652676"/>
    <lineage>
        <taxon>unclassified sequences</taxon>
        <taxon>metagenomes</taxon>
        <taxon>ecological metagenomes</taxon>
    </lineage>
</organism>
<evidence type="ECO:0000313" key="1">
    <source>
        <dbReference type="EMBL" id="VAX12426.1"/>
    </source>
</evidence>
<dbReference type="Pfam" id="PF04314">
    <property type="entry name" value="PCuAC"/>
    <property type="match status" value="1"/>
</dbReference>
<protein>
    <recommendedName>
        <fullName evidence="2">Copper chaperone PCu(A)C</fullName>
    </recommendedName>
</protein>
<gene>
    <name evidence="1" type="ORF">MNBD_GAMMA24-2417</name>
</gene>
<dbReference type="InterPro" id="IPR058248">
    <property type="entry name" value="Lxx211020-like"/>
</dbReference>
<dbReference type="PANTHER" id="PTHR36302">
    <property type="entry name" value="BLR7088 PROTEIN"/>
    <property type="match status" value="1"/>
</dbReference>
<sequence>MESKNGMMHMQKQDQLNIPAGKAVSLQPGELHIMLIGPRKVFRDGDTFKLILDLDNGQQQTISVPVRKRNF</sequence>
<dbReference type="AlphaFoldDB" id="A0A3B1B2B4"/>
<dbReference type="SUPFAM" id="SSF110087">
    <property type="entry name" value="DR1885-like metal-binding protein"/>
    <property type="match status" value="1"/>
</dbReference>